<reference evidence="1" key="2">
    <citation type="submission" date="2020-07" db="EMBL/GenBank/DDBJ databases">
        <authorList>
            <person name="Vera ALvarez R."/>
            <person name="Arias-Moreno D.M."/>
            <person name="Jimenez-Jacinto V."/>
            <person name="Jimenez-Bremont J.F."/>
            <person name="Swaminathan K."/>
            <person name="Moose S.P."/>
            <person name="Guerrero-Gonzalez M.L."/>
            <person name="Marino-Ramirez L."/>
            <person name="Landsman D."/>
            <person name="Rodriguez-Kessler M."/>
            <person name="Delgado-Sanchez P."/>
        </authorList>
    </citation>
    <scope>NUCLEOTIDE SEQUENCE</scope>
    <source>
        <tissue evidence="1">Cladode</tissue>
    </source>
</reference>
<dbReference type="AlphaFoldDB" id="A0A7C9DXC8"/>
<accession>A0A7C9DXC8</accession>
<dbReference type="EMBL" id="GISG01182969">
    <property type="protein sequence ID" value="MBA4654301.1"/>
    <property type="molecule type" value="Transcribed_RNA"/>
</dbReference>
<organism evidence="1">
    <name type="scientific">Opuntia streptacantha</name>
    <name type="common">Prickly pear cactus</name>
    <name type="synonym">Opuntia cardona</name>
    <dbReference type="NCBI Taxonomy" id="393608"/>
    <lineage>
        <taxon>Eukaryota</taxon>
        <taxon>Viridiplantae</taxon>
        <taxon>Streptophyta</taxon>
        <taxon>Embryophyta</taxon>
        <taxon>Tracheophyta</taxon>
        <taxon>Spermatophyta</taxon>
        <taxon>Magnoliopsida</taxon>
        <taxon>eudicotyledons</taxon>
        <taxon>Gunneridae</taxon>
        <taxon>Pentapetalae</taxon>
        <taxon>Caryophyllales</taxon>
        <taxon>Cactineae</taxon>
        <taxon>Cactaceae</taxon>
        <taxon>Opuntioideae</taxon>
        <taxon>Opuntia</taxon>
    </lineage>
</organism>
<proteinExistence type="predicted"/>
<protein>
    <submittedName>
        <fullName evidence="1">Uncharacterized protein</fullName>
    </submittedName>
</protein>
<sequence>MHLNTCNMFLPRRMKNRTQRYASKHFFHPNFFKSRHHNSIKIYQYPFIEKATFPLVRIHCQKLLGYSPFPLSHQWSNTILEASLSKSFFCELVTFSASIGSQPPLRCQRWQQELPSIEGTNP</sequence>
<name>A0A7C9DXC8_OPUST</name>
<evidence type="ECO:0000313" key="1">
    <source>
        <dbReference type="EMBL" id="MBA4654301.1"/>
    </source>
</evidence>
<reference evidence="1" key="1">
    <citation type="journal article" date="2013" name="J. Plant Res.">
        <title>Effect of fungi and light on seed germination of three Opuntia species from semiarid lands of central Mexico.</title>
        <authorList>
            <person name="Delgado-Sanchez P."/>
            <person name="Jimenez-Bremont J.F."/>
            <person name="Guerrero-Gonzalez Mde L."/>
            <person name="Flores J."/>
        </authorList>
    </citation>
    <scope>NUCLEOTIDE SEQUENCE</scope>
    <source>
        <tissue evidence="1">Cladode</tissue>
    </source>
</reference>